<sequence>MRVVEESASSTSCAIMSEEKSSNGTESDGSNSKKSQRTEQNHSPSSEYHSEQGYALPGGRLKFFKDGKFILELSHRRDGEKMSWIPVPKKTYWPPPVTTSTVTNSLRQESTASLSVSDDNSSVQLSPWQRDHCWKQTSPRKALSHDMTFIMIPFPRAFHVRKANSLTIKRMRRRPFDPIEKVINWKTLTILNGYQRPVKLKNCAIKNGGLNTLVQRLWDYSLKSSESAQTVQKLSPSMFSPRKRILREFERVSLVGTGTLEDSSQVNLKRHRPKTTVAVNGQSPTQGNSKGVSSYSITSLLAGKEEEHQQQQQDQEPSFLRTLLRSPKDEASPEPSPKSRRNSPSQSLQSSPPPPAPPPSGDAALTRNAPYPSVQFPYLHSPLLYPHFLPQSPAAHHSYYGMPSSFRGSAPAIWGVPYHHHPHVSSPLHGGSYHGLVSPYSSSQYTFWPGQPPLNEFKGEDATSDVPLNLSKNAG</sequence>
<reference evidence="2 3" key="1">
    <citation type="submission" date="2023-09" db="EMBL/GenBank/DDBJ databases">
        <title>Genomes of two closely related lineages of the louse Polyplax serrata with different host specificities.</title>
        <authorList>
            <person name="Martinu J."/>
            <person name="Tarabai H."/>
            <person name="Stefka J."/>
            <person name="Hypsa V."/>
        </authorList>
    </citation>
    <scope>NUCLEOTIDE SEQUENCE [LARGE SCALE GENOMIC DNA]</scope>
    <source>
        <strain evidence="2">98ZLc_SE</strain>
    </source>
</reference>
<comment type="caution">
    <text evidence="2">The sequence shown here is derived from an EMBL/GenBank/DDBJ whole genome shotgun (WGS) entry which is preliminary data.</text>
</comment>
<protein>
    <submittedName>
        <fullName evidence="2">Uncharacterized protein</fullName>
    </submittedName>
</protein>
<feature type="region of interest" description="Disordered" evidence="1">
    <location>
        <begin position="261"/>
        <end position="294"/>
    </location>
</feature>
<keyword evidence="3" id="KW-1185">Reference proteome</keyword>
<name>A0ABR1B5D0_POLSC</name>
<evidence type="ECO:0000313" key="2">
    <source>
        <dbReference type="EMBL" id="KAK6635165.1"/>
    </source>
</evidence>
<feature type="compositionally biased region" description="Polar residues" evidence="1">
    <location>
        <begin position="277"/>
        <end position="294"/>
    </location>
</feature>
<evidence type="ECO:0000256" key="1">
    <source>
        <dbReference type="SAM" id="MobiDB-lite"/>
    </source>
</evidence>
<feature type="compositionally biased region" description="Polar residues" evidence="1">
    <location>
        <begin position="22"/>
        <end position="33"/>
    </location>
</feature>
<feature type="region of interest" description="Disordered" evidence="1">
    <location>
        <begin position="456"/>
        <end position="475"/>
    </location>
</feature>
<dbReference type="EMBL" id="JAWJWF010000003">
    <property type="protein sequence ID" value="KAK6635165.1"/>
    <property type="molecule type" value="Genomic_DNA"/>
</dbReference>
<evidence type="ECO:0000313" key="3">
    <source>
        <dbReference type="Proteomes" id="UP001359485"/>
    </source>
</evidence>
<proteinExistence type="predicted"/>
<gene>
    <name evidence="2" type="ORF">RUM44_000414</name>
</gene>
<feature type="region of interest" description="Disordered" evidence="1">
    <location>
        <begin position="1"/>
        <end position="52"/>
    </location>
</feature>
<accession>A0ABR1B5D0</accession>
<dbReference type="Proteomes" id="UP001359485">
    <property type="component" value="Unassembled WGS sequence"/>
</dbReference>
<organism evidence="2 3">
    <name type="scientific">Polyplax serrata</name>
    <name type="common">Common mouse louse</name>
    <dbReference type="NCBI Taxonomy" id="468196"/>
    <lineage>
        <taxon>Eukaryota</taxon>
        <taxon>Metazoa</taxon>
        <taxon>Ecdysozoa</taxon>
        <taxon>Arthropoda</taxon>
        <taxon>Hexapoda</taxon>
        <taxon>Insecta</taxon>
        <taxon>Pterygota</taxon>
        <taxon>Neoptera</taxon>
        <taxon>Paraneoptera</taxon>
        <taxon>Psocodea</taxon>
        <taxon>Troctomorpha</taxon>
        <taxon>Phthiraptera</taxon>
        <taxon>Anoplura</taxon>
        <taxon>Polyplacidae</taxon>
        <taxon>Polyplax</taxon>
    </lineage>
</organism>
<feature type="compositionally biased region" description="Pro residues" evidence="1">
    <location>
        <begin position="351"/>
        <end position="360"/>
    </location>
</feature>
<feature type="region of interest" description="Disordered" evidence="1">
    <location>
        <begin position="327"/>
        <end position="368"/>
    </location>
</feature>